<protein>
    <submittedName>
        <fullName evidence="2">Uncharacterized protein</fullName>
    </submittedName>
</protein>
<sequence>MLNDFSNNSMHSHTSSRSTAQATLDEHTQAYLRQCSCTTTPMVPPSPRHCKQWPSLIPPEPSPFTSPTSPSPFEPERPRDTPLQSHTTPKFSAPPIARRSQSILFNALDPNLSAPLTLAACCHGTASASTTCSTSIHTRTQFNLQGPSDDQSMVMKTTSNGPRTHPSSSVADAVGKRTRREAAHHTLQVLEFDSLSADSSLYGCPFGYSHTTCSSDGSTADAVITVEPLNALAFGWSVWIWSRDGPGNRHP</sequence>
<evidence type="ECO:0000256" key="1">
    <source>
        <dbReference type="SAM" id="MobiDB-lite"/>
    </source>
</evidence>
<feature type="region of interest" description="Disordered" evidence="1">
    <location>
        <begin position="1"/>
        <end position="22"/>
    </location>
</feature>
<proteinExistence type="predicted"/>
<accession>R7SFW5</accession>
<name>R7SFW5_FOMME</name>
<organism evidence="2 3">
    <name type="scientific">Fomitiporia mediterranea (strain MF3/22)</name>
    <name type="common">Grapevine white-rot fungus</name>
    <dbReference type="NCBI Taxonomy" id="694068"/>
    <lineage>
        <taxon>Eukaryota</taxon>
        <taxon>Fungi</taxon>
        <taxon>Dikarya</taxon>
        <taxon>Basidiomycota</taxon>
        <taxon>Agaricomycotina</taxon>
        <taxon>Agaricomycetes</taxon>
        <taxon>Hymenochaetales</taxon>
        <taxon>Hymenochaetaceae</taxon>
        <taxon>Fomitiporia</taxon>
    </lineage>
</organism>
<feature type="region of interest" description="Disordered" evidence="1">
    <location>
        <begin position="48"/>
        <end position="94"/>
    </location>
</feature>
<keyword evidence="3" id="KW-1185">Reference proteome</keyword>
<evidence type="ECO:0000313" key="2">
    <source>
        <dbReference type="EMBL" id="EJC97290.1"/>
    </source>
</evidence>
<dbReference type="EMBL" id="JH719254">
    <property type="protein sequence ID" value="EJC97290.1"/>
    <property type="molecule type" value="Genomic_DNA"/>
</dbReference>
<feature type="compositionally biased region" description="Pro residues" evidence="1">
    <location>
        <begin position="56"/>
        <end position="73"/>
    </location>
</feature>
<evidence type="ECO:0000313" key="3">
    <source>
        <dbReference type="Proteomes" id="UP000053630"/>
    </source>
</evidence>
<reference evidence="3" key="1">
    <citation type="journal article" date="2012" name="Science">
        <title>The Paleozoic origin of enzymatic lignin decomposition reconstructed from 31 fungal genomes.</title>
        <authorList>
            <person name="Floudas D."/>
            <person name="Binder M."/>
            <person name="Riley R."/>
            <person name="Barry K."/>
            <person name="Blanchette R.A."/>
            <person name="Henrissat B."/>
            <person name="Martinez A.T."/>
            <person name="Otillar R."/>
            <person name="Spatafora J.W."/>
            <person name="Yadav J.S."/>
            <person name="Aerts A."/>
            <person name="Benoit I."/>
            <person name="Boyd A."/>
            <person name="Carlson A."/>
            <person name="Copeland A."/>
            <person name="Coutinho P.M."/>
            <person name="de Vries R.P."/>
            <person name="Ferreira P."/>
            <person name="Findley K."/>
            <person name="Foster B."/>
            <person name="Gaskell J."/>
            <person name="Glotzer D."/>
            <person name="Gorecki P."/>
            <person name="Heitman J."/>
            <person name="Hesse C."/>
            <person name="Hori C."/>
            <person name="Igarashi K."/>
            <person name="Jurgens J.A."/>
            <person name="Kallen N."/>
            <person name="Kersten P."/>
            <person name="Kohler A."/>
            <person name="Kuees U."/>
            <person name="Kumar T.K.A."/>
            <person name="Kuo A."/>
            <person name="LaButti K."/>
            <person name="Larrondo L.F."/>
            <person name="Lindquist E."/>
            <person name="Ling A."/>
            <person name="Lombard V."/>
            <person name="Lucas S."/>
            <person name="Lundell T."/>
            <person name="Martin R."/>
            <person name="McLaughlin D.J."/>
            <person name="Morgenstern I."/>
            <person name="Morin E."/>
            <person name="Murat C."/>
            <person name="Nagy L.G."/>
            <person name="Nolan M."/>
            <person name="Ohm R.A."/>
            <person name="Patyshakuliyeva A."/>
            <person name="Rokas A."/>
            <person name="Ruiz-Duenas F.J."/>
            <person name="Sabat G."/>
            <person name="Salamov A."/>
            <person name="Samejima M."/>
            <person name="Schmutz J."/>
            <person name="Slot J.C."/>
            <person name="St John F."/>
            <person name="Stenlid J."/>
            <person name="Sun H."/>
            <person name="Sun S."/>
            <person name="Syed K."/>
            <person name="Tsang A."/>
            <person name="Wiebenga A."/>
            <person name="Young D."/>
            <person name="Pisabarro A."/>
            <person name="Eastwood D.C."/>
            <person name="Martin F."/>
            <person name="Cullen D."/>
            <person name="Grigoriev I.V."/>
            <person name="Hibbett D.S."/>
        </authorList>
    </citation>
    <scope>NUCLEOTIDE SEQUENCE [LARGE SCALE GENOMIC DNA]</scope>
    <source>
        <strain evidence="3">MF3/22</strain>
    </source>
</reference>
<gene>
    <name evidence="2" type="ORF">FOMMEDRAFT_164103</name>
</gene>
<dbReference type="GeneID" id="18676092"/>
<dbReference type="AlphaFoldDB" id="R7SFW5"/>
<dbReference type="Proteomes" id="UP000053630">
    <property type="component" value="Unassembled WGS sequence"/>
</dbReference>
<dbReference type="RefSeq" id="XP_007272447.1">
    <property type="nucleotide sequence ID" value="XM_007272385.1"/>
</dbReference>
<dbReference type="KEGG" id="fme:FOMMEDRAFT_164103"/>